<dbReference type="Proteomes" id="UP000216035">
    <property type="component" value="Unassembled WGS sequence"/>
</dbReference>
<evidence type="ECO:0000256" key="1">
    <source>
        <dbReference type="SAM" id="Phobius"/>
    </source>
</evidence>
<reference evidence="2 3" key="1">
    <citation type="submission" date="2017-07" db="EMBL/GenBank/DDBJ databases">
        <title>Flavobacterium cyanobacteriorum sp. nov., isolated from cyanobacterial aggregates in a eutrophic lake.</title>
        <authorList>
            <person name="Cai H."/>
        </authorList>
    </citation>
    <scope>NUCLEOTIDE SEQUENCE [LARGE SCALE GENOMIC DNA]</scope>
    <source>
        <strain evidence="2 3">TH167</strain>
    </source>
</reference>
<keyword evidence="1" id="KW-0812">Transmembrane</keyword>
<feature type="transmembrane region" description="Helical" evidence="1">
    <location>
        <begin position="258"/>
        <end position="277"/>
    </location>
</feature>
<gene>
    <name evidence="2" type="ORF">CHX27_11015</name>
</gene>
<proteinExistence type="predicted"/>
<accession>A0A255ZNT1</accession>
<sequence length="378" mass="44333">MSFFQNQDKVVALIFRLTLFFWLVTKLMSYPLWLGTHVFPMAPYFSFMPAFPAFLHYVLFGGSLLGLLFLMLKPTNRIVLISLIIIEIVQLIPDQNRWQPYILQFIFTGILFDLYRKKPALFTANMAFYSACLYLHSGLHKLNGGFLFHVWERMILHQFLGFDVSIAEQPIVHYSGLALGVFEVIGALGVFFARKKFFYAWVLVGMHIFILVFISPSGIDYNSIVWPWNILMMAILPLIFYHKTERASLHFNFKHPKTLLLGLFLLVLPFLSFVDYYDNYLAFNLYSGRLKQFDICVGKPDEAPDLQVFETKKRTYCDTKTVLQTNVWHIRETNTVVYPEIRVYRQIADSLKMRYPKAELSFCIYQYPYKAANIIYFD</sequence>
<feature type="transmembrane region" description="Helical" evidence="1">
    <location>
        <begin position="171"/>
        <end position="191"/>
    </location>
</feature>
<keyword evidence="3" id="KW-1185">Reference proteome</keyword>
<keyword evidence="1" id="KW-0472">Membrane</keyword>
<feature type="transmembrane region" description="Helical" evidence="1">
    <location>
        <begin position="198"/>
        <end position="219"/>
    </location>
</feature>
<feature type="transmembrane region" description="Helical" evidence="1">
    <location>
        <begin position="53"/>
        <end position="70"/>
    </location>
</feature>
<name>A0A255ZNT1_9FLAO</name>
<dbReference type="EMBL" id="NOXX01000208">
    <property type="protein sequence ID" value="OYQ43052.1"/>
    <property type="molecule type" value="Genomic_DNA"/>
</dbReference>
<evidence type="ECO:0000313" key="3">
    <source>
        <dbReference type="Proteomes" id="UP000216035"/>
    </source>
</evidence>
<evidence type="ECO:0008006" key="4">
    <source>
        <dbReference type="Google" id="ProtNLM"/>
    </source>
</evidence>
<organism evidence="2 3">
    <name type="scientific">Flavobacterium aurantiibacter</name>
    <dbReference type="NCBI Taxonomy" id="2023067"/>
    <lineage>
        <taxon>Bacteria</taxon>
        <taxon>Pseudomonadati</taxon>
        <taxon>Bacteroidota</taxon>
        <taxon>Flavobacteriia</taxon>
        <taxon>Flavobacteriales</taxon>
        <taxon>Flavobacteriaceae</taxon>
        <taxon>Flavobacterium</taxon>
    </lineage>
</organism>
<feature type="transmembrane region" description="Helical" evidence="1">
    <location>
        <begin position="127"/>
        <end position="151"/>
    </location>
</feature>
<protein>
    <recommendedName>
        <fullName evidence="4">HTTM domain-containing protein</fullName>
    </recommendedName>
</protein>
<feature type="transmembrane region" description="Helical" evidence="1">
    <location>
        <begin position="12"/>
        <end position="33"/>
    </location>
</feature>
<feature type="transmembrane region" description="Helical" evidence="1">
    <location>
        <begin position="225"/>
        <end position="242"/>
    </location>
</feature>
<dbReference type="AlphaFoldDB" id="A0A255ZNT1"/>
<comment type="caution">
    <text evidence="2">The sequence shown here is derived from an EMBL/GenBank/DDBJ whole genome shotgun (WGS) entry which is preliminary data.</text>
</comment>
<keyword evidence="1" id="KW-1133">Transmembrane helix</keyword>
<evidence type="ECO:0000313" key="2">
    <source>
        <dbReference type="EMBL" id="OYQ43052.1"/>
    </source>
</evidence>